<comment type="subcellular location">
    <subcellularLocation>
        <location evidence="2">Cell membrane</location>
        <topology evidence="2">Multi-pass membrane protein</topology>
    </subcellularLocation>
</comment>
<reference evidence="19 20" key="2">
    <citation type="submission" date="2018-03" db="EMBL/GenBank/DDBJ databases">
        <authorList>
            <person name="Keele B.F."/>
        </authorList>
    </citation>
    <scope>NUCLEOTIDE SEQUENCE [LARGE SCALE GENOMIC DNA]</scope>
    <source>
        <strain evidence="19 20">CCALA 016</strain>
    </source>
</reference>
<dbReference type="PROSITE" id="PS50113">
    <property type="entry name" value="PAC"/>
    <property type="match status" value="1"/>
</dbReference>
<dbReference type="SUPFAM" id="SSF55785">
    <property type="entry name" value="PYP-like sensor domain (PAS domain)"/>
    <property type="match status" value="2"/>
</dbReference>
<dbReference type="GO" id="GO:0005886">
    <property type="term" value="C:plasma membrane"/>
    <property type="evidence" value="ECO:0007669"/>
    <property type="project" value="UniProtKB-SubCell"/>
</dbReference>
<evidence type="ECO:0000256" key="2">
    <source>
        <dbReference type="ARBA" id="ARBA00004651"/>
    </source>
</evidence>
<dbReference type="Pfam" id="PF08448">
    <property type="entry name" value="PAS_4"/>
    <property type="match status" value="1"/>
</dbReference>
<dbReference type="SUPFAM" id="SSF158472">
    <property type="entry name" value="HAMP domain-like"/>
    <property type="match status" value="1"/>
</dbReference>
<evidence type="ECO:0000256" key="7">
    <source>
        <dbReference type="ARBA" id="ARBA00022692"/>
    </source>
</evidence>
<evidence type="ECO:0000256" key="13">
    <source>
        <dbReference type="ARBA" id="ARBA00023136"/>
    </source>
</evidence>
<dbReference type="InterPro" id="IPR000700">
    <property type="entry name" value="PAS-assoc_C"/>
</dbReference>
<keyword evidence="12" id="KW-0902">Two-component regulatory system</keyword>
<keyword evidence="6" id="KW-0808">Transferase</keyword>
<dbReference type="Pfam" id="PF02743">
    <property type="entry name" value="dCache_1"/>
    <property type="match status" value="1"/>
</dbReference>
<keyword evidence="4" id="KW-1003">Cell membrane</keyword>
<dbReference type="SUPFAM" id="SSF103190">
    <property type="entry name" value="Sensory domain-like"/>
    <property type="match status" value="1"/>
</dbReference>
<dbReference type="SMART" id="SM00304">
    <property type="entry name" value="HAMP"/>
    <property type="match status" value="1"/>
</dbReference>
<dbReference type="PANTHER" id="PTHR43304">
    <property type="entry name" value="PHYTOCHROME-LIKE PROTEIN CPH1"/>
    <property type="match status" value="1"/>
</dbReference>
<proteinExistence type="predicted"/>
<dbReference type="Proteomes" id="UP000239001">
    <property type="component" value="Unassembled WGS sequence"/>
</dbReference>
<evidence type="ECO:0000256" key="10">
    <source>
        <dbReference type="ARBA" id="ARBA00022840"/>
    </source>
</evidence>
<keyword evidence="7 15" id="KW-0812">Transmembrane</keyword>
<dbReference type="InterPro" id="IPR052162">
    <property type="entry name" value="Sensor_kinase/Photoreceptor"/>
</dbReference>
<dbReference type="Gene3D" id="3.30.450.20">
    <property type="entry name" value="PAS domain"/>
    <property type="match status" value="3"/>
</dbReference>
<keyword evidence="20" id="KW-1185">Reference proteome</keyword>
<evidence type="ECO:0000259" key="16">
    <source>
        <dbReference type="PROSITE" id="PS50112"/>
    </source>
</evidence>
<name>A0A2T1M084_9CHRO</name>
<dbReference type="GO" id="GO:0004673">
    <property type="term" value="F:protein histidine kinase activity"/>
    <property type="evidence" value="ECO:0007669"/>
    <property type="project" value="UniProtKB-EC"/>
</dbReference>
<comment type="catalytic activity">
    <reaction evidence="1">
        <text>ATP + protein L-histidine = ADP + protein N-phospho-L-histidine.</text>
        <dbReference type="EC" id="2.7.13.3"/>
    </reaction>
</comment>
<dbReference type="Pfam" id="PF00672">
    <property type="entry name" value="HAMP"/>
    <property type="match status" value="1"/>
</dbReference>
<dbReference type="EC" id="2.7.13.3" evidence="3"/>
<dbReference type="PANTHER" id="PTHR43304:SF1">
    <property type="entry name" value="PAC DOMAIN-CONTAINING PROTEIN"/>
    <property type="match status" value="1"/>
</dbReference>
<dbReference type="GO" id="GO:0000160">
    <property type="term" value="P:phosphorelay signal transduction system"/>
    <property type="evidence" value="ECO:0007669"/>
    <property type="project" value="UniProtKB-KW"/>
</dbReference>
<dbReference type="InterPro" id="IPR029151">
    <property type="entry name" value="Sensor-like_sf"/>
</dbReference>
<protein>
    <recommendedName>
        <fullName evidence="3">histidine kinase</fullName>
        <ecNumber evidence="3">2.7.13.3</ecNumber>
    </recommendedName>
</protein>
<keyword evidence="11 15" id="KW-1133">Transmembrane helix</keyword>
<evidence type="ECO:0000256" key="12">
    <source>
        <dbReference type="ARBA" id="ARBA00023012"/>
    </source>
</evidence>
<dbReference type="PROSITE" id="PS50112">
    <property type="entry name" value="PAS"/>
    <property type="match status" value="1"/>
</dbReference>
<dbReference type="InterPro" id="IPR013656">
    <property type="entry name" value="PAS_4"/>
</dbReference>
<evidence type="ECO:0000256" key="4">
    <source>
        <dbReference type="ARBA" id="ARBA00022475"/>
    </source>
</evidence>
<keyword evidence="13 15" id="KW-0472">Membrane</keyword>
<evidence type="ECO:0000256" key="9">
    <source>
        <dbReference type="ARBA" id="ARBA00022777"/>
    </source>
</evidence>
<keyword evidence="9 19" id="KW-0418">Kinase</keyword>
<keyword evidence="10" id="KW-0067">ATP-binding</keyword>
<evidence type="ECO:0000256" key="3">
    <source>
        <dbReference type="ARBA" id="ARBA00012438"/>
    </source>
</evidence>
<dbReference type="Gene3D" id="6.10.340.10">
    <property type="match status" value="1"/>
</dbReference>
<evidence type="ECO:0000259" key="17">
    <source>
        <dbReference type="PROSITE" id="PS50113"/>
    </source>
</evidence>
<dbReference type="CDD" id="cd06225">
    <property type="entry name" value="HAMP"/>
    <property type="match status" value="1"/>
</dbReference>
<dbReference type="SMART" id="SM00086">
    <property type="entry name" value="PAC"/>
    <property type="match status" value="1"/>
</dbReference>
<dbReference type="CDD" id="cd12913">
    <property type="entry name" value="PDC1_MCP_like"/>
    <property type="match status" value="1"/>
</dbReference>
<dbReference type="Pfam" id="PF13426">
    <property type="entry name" value="PAS_9"/>
    <property type="match status" value="1"/>
</dbReference>
<evidence type="ECO:0000256" key="15">
    <source>
        <dbReference type="SAM" id="Phobius"/>
    </source>
</evidence>
<reference evidence="19 20" key="1">
    <citation type="submission" date="2018-03" db="EMBL/GenBank/DDBJ databases">
        <title>The ancient ancestry and fast evolution of plastids.</title>
        <authorList>
            <person name="Moore K.R."/>
            <person name="Magnabosco C."/>
            <person name="Momper L."/>
            <person name="Gold D.A."/>
            <person name="Bosak T."/>
            <person name="Fournier G.P."/>
        </authorList>
    </citation>
    <scope>NUCLEOTIDE SEQUENCE [LARGE SCALE GENOMIC DNA]</scope>
    <source>
        <strain evidence="19 20">CCALA 016</strain>
    </source>
</reference>
<keyword evidence="14" id="KW-0175">Coiled coil</keyword>
<dbReference type="InterPro" id="IPR033479">
    <property type="entry name" value="dCache_1"/>
</dbReference>
<dbReference type="InterPro" id="IPR001610">
    <property type="entry name" value="PAC"/>
</dbReference>
<dbReference type="AlphaFoldDB" id="A0A2T1M084"/>
<keyword evidence="8" id="KW-0547">Nucleotide-binding</keyword>
<evidence type="ECO:0000313" key="19">
    <source>
        <dbReference type="EMBL" id="PSF38057.1"/>
    </source>
</evidence>
<dbReference type="InterPro" id="IPR035965">
    <property type="entry name" value="PAS-like_dom_sf"/>
</dbReference>
<sequence length="724" mass="82568">MMNNRKFHLRTALVVPFVLEIAAAVGLVGLLSYWGARKAVNDLASQLRNEVTARIEQTLESYFASLNEINQLNAAAFVQGDLDFKNGKNVSQMLQQVKIAPFIFGTYCANQAGEFIGVGREPNLKGTHLWLVNPITQANLHYYNLDHQGNRLGFVENYGLYDARKRPWYQEAVKQQRPVWSKIYLDFTTLQPTLTASHPVINPDGKLIGVCATDFLLTEDFRKFLASLSIGKSGEAFIINRSGQIISSSTIEPLTVGQGENAKLIQATESDEPLIRESIKVLKQSFSNFELIQRSQQFDFWLDGQRQLVQIQPFQKGRDLDFLIVVIVPEVDFMGHIDVIMQNTIGLALTALGLAIALGIYTARWVTRPIHHITQAASKMAQGNLKQQVELNIGVVELEKLASAFNSMSEQLQISFADQEAKNAALAASEARKDALLEAIPDLIMEISSNGIYLDFIAPKDDSWLFTSAEKRIGQRIQDLLPPMLALEYLQTIQQVLQTQRASTLEYQLPVAQSLKTYEARIVPCSQNSALFMVRNITERKQAEEALRIAEENYRSIYENALEGIFQTTPEGRYLNVNPAMARIYGYDSPQEMVEKITDIEQQIYVDPEARLEFKQFMEQNDQVINFEYRTYQKDGDIIWVEENTRAVRNDKGQLLYYEGMIQDVSERKYKETELRRQLEELKIEIDAQKREQEVSLITQSSFFQEIQEEIAEVNLDEFWDFTK</sequence>
<dbReference type="OrthoDB" id="436222at2"/>
<feature type="domain" description="HAMP" evidence="18">
    <location>
        <begin position="364"/>
        <end position="417"/>
    </location>
</feature>
<dbReference type="CDD" id="cd00130">
    <property type="entry name" value="PAS"/>
    <property type="match status" value="1"/>
</dbReference>
<dbReference type="NCBIfam" id="TIGR00229">
    <property type="entry name" value="sensory_box"/>
    <property type="match status" value="1"/>
</dbReference>
<feature type="domain" description="PAC" evidence="17">
    <location>
        <begin position="625"/>
        <end position="677"/>
    </location>
</feature>
<evidence type="ECO:0000256" key="14">
    <source>
        <dbReference type="SAM" id="Coils"/>
    </source>
</evidence>
<dbReference type="InterPro" id="IPR003660">
    <property type="entry name" value="HAMP_dom"/>
</dbReference>
<evidence type="ECO:0000256" key="11">
    <source>
        <dbReference type="ARBA" id="ARBA00022989"/>
    </source>
</evidence>
<dbReference type="SMART" id="SM00091">
    <property type="entry name" value="PAS"/>
    <property type="match status" value="2"/>
</dbReference>
<evidence type="ECO:0000256" key="5">
    <source>
        <dbReference type="ARBA" id="ARBA00022553"/>
    </source>
</evidence>
<evidence type="ECO:0000256" key="8">
    <source>
        <dbReference type="ARBA" id="ARBA00022741"/>
    </source>
</evidence>
<evidence type="ECO:0000256" key="1">
    <source>
        <dbReference type="ARBA" id="ARBA00000085"/>
    </source>
</evidence>
<evidence type="ECO:0000259" key="18">
    <source>
        <dbReference type="PROSITE" id="PS50885"/>
    </source>
</evidence>
<dbReference type="GO" id="GO:0005524">
    <property type="term" value="F:ATP binding"/>
    <property type="evidence" value="ECO:0007669"/>
    <property type="project" value="UniProtKB-KW"/>
</dbReference>
<organism evidence="19 20">
    <name type="scientific">Aphanothece hegewaldii CCALA 016</name>
    <dbReference type="NCBI Taxonomy" id="2107694"/>
    <lineage>
        <taxon>Bacteria</taxon>
        <taxon>Bacillati</taxon>
        <taxon>Cyanobacteriota</taxon>
        <taxon>Cyanophyceae</taxon>
        <taxon>Oscillatoriophycideae</taxon>
        <taxon>Chroococcales</taxon>
        <taxon>Aphanothecaceae</taxon>
        <taxon>Aphanothece</taxon>
    </lineage>
</organism>
<dbReference type="EMBL" id="PXOH01000005">
    <property type="protein sequence ID" value="PSF38057.1"/>
    <property type="molecule type" value="Genomic_DNA"/>
</dbReference>
<keyword evidence="5" id="KW-0597">Phosphoprotein</keyword>
<dbReference type="RefSeq" id="WP_106456024.1">
    <property type="nucleotide sequence ID" value="NZ_PXOH01000005.1"/>
</dbReference>
<feature type="coiled-coil region" evidence="14">
    <location>
        <begin position="533"/>
        <end position="560"/>
    </location>
</feature>
<feature type="transmembrane region" description="Helical" evidence="15">
    <location>
        <begin position="12"/>
        <end position="36"/>
    </location>
</feature>
<dbReference type="InterPro" id="IPR000014">
    <property type="entry name" value="PAS"/>
</dbReference>
<feature type="domain" description="PAS" evidence="16">
    <location>
        <begin position="550"/>
        <end position="591"/>
    </location>
</feature>
<dbReference type="PROSITE" id="PS50885">
    <property type="entry name" value="HAMP"/>
    <property type="match status" value="1"/>
</dbReference>
<accession>A0A2T1M084</accession>
<gene>
    <name evidence="19" type="ORF">C7H19_06180</name>
</gene>
<comment type="caution">
    <text evidence="19">The sequence shown here is derived from an EMBL/GenBank/DDBJ whole genome shotgun (WGS) entry which is preliminary data.</text>
</comment>
<evidence type="ECO:0000313" key="20">
    <source>
        <dbReference type="Proteomes" id="UP000239001"/>
    </source>
</evidence>
<evidence type="ECO:0000256" key="6">
    <source>
        <dbReference type="ARBA" id="ARBA00022679"/>
    </source>
</evidence>